<evidence type="ECO:0000313" key="5">
    <source>
        <dbReference type="Proteomes" id="UP001595932"/>
    </source>
</evidence>
<feature type="domain" description="DNA methylase adenine-specific" evidence="3">
    <location>
        <begin position="116"/>
        <end position="365"/>
    </location>
</feature>
<dbReference type="Proteomes" id="UP001595932">
    <property type="component" value="Unassembled WGS sequence"/>
</dbReference>
<dbReference type="InterPro" id="IPR029063">
    <property type="entry name" value="SAM-dependent_MTases_sf"/>
</dbReference>
<dbReference type="GO" id="GO:0032259">
    <property type="term" value="P:methylation"/>
    <property type="evidence" value="ECO:0007669"/>
    <property type="project" value="UniProtKB-KW"/>
</dbReference>
<dbReference type="PANTHER" id="PTHR42998:SF1">
    <property type="entry name" value="TYPE I RESTRICTION ENZYME HINDI METHYLASE SUBUNIT"/>
    <property type="match status" value="1"/>
</dbReference>
<dbReference type="InterPro" id="IPR052916">
    <property type="entry name" value="Type-I_RE_MTase_Subunit"/>
</dbReference>
<dbReference type="Pfam" id="PF02384">
    <property type="entry name" value="N6_Mtase"/>
    <property type="match status" value="1"/>
</dbReference>
<keyword evidence="4" id="KW-0808">Transferase</keyword>
<dbReference type="RefSeq" id="WP_377279149.1">
    <property type="nucleotide sequence ID" value="NZ_JBHSGL010000005.1"/>
</dbReference>
<evidence type="ECO:0000259" key="3">
    <source>
        <dbReference type="Pfam" id="PF02384"/>
    </source>
</evidence>
<keyword evidence="4" id="KW-0489">Methyltransferase</keyword>
<dbReference type="PRINTS" id="PR00507">
    <property type="entry name" value="N12N6MTFRASE"/>
</dbReference>
<accession>A0ABV9MEJ2</accession>
<evidence type="ECO:0000313" key="4">
    <source>
        <dbReference type="EMBL" id="MFC4713439.1"/>
    </source>
</evidence>
<dbReference type="InterPro" id="IPR002052">
    <property type="entry name" value="DNA_methylase_N6_adenine_CS"/>
</dbReference>
<dbReference type="GO" id="GO:0008168">
    <property type="term" value="F:methyltransferase activity"/>
    <property type="evidence" value="ECO:0007669"/>
    <property type="project" value="UniProtKB-KW"/>
</dbReference>
<dbReference type="InterPro" id="IPR044946">
    <property type="entry name" value="Restrct_endonuc_typeI_TRD_sf"/>
</dbReference>
<dbReference type="CDD" id="cd02440">
    <property type="entry name" value="AdoMet_MTases"/>
    <property type="match status" value="1"/>
</dbReference>
<reference evidence="5" key="1">
    <citation type="journal article" date="2019" name="Int. J. Syst. Evol. Microbiol.">
        <title>The Global Catalogue of Microorganisms (GCM) 10K type strain sequencing project: providing services to taxonomists for standard genome sequencing and annotation.</title>
        <authorList>
            <consortium name="The Broad Institute Genomics Platform"/>
            <consortium name="The Broad Institute Genome Sequencing Center for Infectious Disease"/>
            <person name="Wu L."/>
            <person name="Ma J."/>
        </authorList>
    </citation>
    <scope>NUCLEOTIDE SEQUENCE [LARGE SCALE GENOMIC DNA]</scope>
    <source>
        <strain evidence="5">CGMCC 1.12151</strain>
    </source>
</reference>
<sequence>MVSLTNETKSYNEIFKKLYYNLYSNSNSSRAETIISDLSKLLLCKLADDKIYNGKLINEYLNNELDIEDSLIFLLKNGFPKIQAYTENFSLDEKALKSALSEIKNINLHNAPAQVIGDAFQALIGPKIRGDKGQFFTPKNVTKSMVKIVSPKPTDTILDPACGPGGFLTEAFSFIKNNFSNEEITGKFIGIDKDKDLAYFATALLEISTKGRSDVKNANSFEHLIEMWDNKENSEIADVILTNPPFGSKIGIKDKDILKRFSFGHDWLFDKEKGKWQKLNAVTNSQDPQILFIELCIRMLKPGGKLGVVLPEGVFGNKNYGFVWDYIRKHGEIFALLDCPRTTFQPSTDTKTNILFFKKFENSQERSINETALVSVALNCGHDKRGKTYTSTGEAFPDDFEKIANDFLTNDKKLWVECFLKDYYLVPRYYYNYVQQHQKQENTITFKELVENGFLSIRKGHEIGSDAYGTGDIPFIRTSDINNLEISNDPTNSISEEIYNQYADLQSLEEGDILFVFDGRYRIGNTSILTKYNKKCVVQSHLKILSLSKDSPYDPYEFLYLLNLPSVKEQIRSLVFIQSTLGTLGERINEIRLPKIDITSEWIKKIEDFKETIEMRALLLNKIRKFEHKYEL</sequence>
<dbReference type="InterPro" id="IPR003356">
    <property type="entry name" value="DNA_methylase_A-5"/>
</dbReference>
<proteinExistence type="predicted"/>
<keyword evidence="2" id="KW-0238">DNA-binding</keyword>
<keyword evidence="1" id="KW-0680">Restriction system</keyword>
<dbReference type="SUPFAM" id="SSF53335">
    <property type="entry name" value="S-adenosyl-L-methionine-dependent methyltransferases"/>
    <property type="match status" value="1"/>
</dbReference>
<evidence type="ECO:0000256" key="1">
    <source>
        <dbReference type="ARBA" id="ARBA00022747"/>
    </source>
</evidence>
<name>A0ABV9MEJ2_9BACL</name>
<protein>
    <submittedName>
        <fullName evidence="4">N-6 DNA methylase</fullName>
    </submittedName>
</protein>
<evidence type="ECO:0000256" key="2">
    <source>
        <dbReference type="ARBA" id="ARBA00023125"/>
    </source>
</evidence>
<dbReference type="Gene3D" id="3.90.220.20">
    <property type="entry name" value="DNA methylase specificity domains"/>
    <property type="match status" value="1"/>
</dbReference>
<gene>
    <name evidence="4" type="ORF">ACFO5U_11220</name>
</gene>
<dbReference type="PROSITE" id="PS00092">
    <property type="entry name" value="N6_MTASE"/>
    <property type="match status" value="1"/>
</dbReference>
<dbReference type="Gene3D" id="3.40.50.150">
    <property type="entry name" value="Vaccinia Virus protein VP39"/>
    <property type="match status" value="1"/>
</dbReference>
<organism evidence="4 5">
    <name type="scientific">Planococcus dechangensis</name>
    <dbReference type="NCBI Taxonomy" id="1176255"/>
    <lineage>
        <taxon>Bacteria</taxon>
        <taxon>Bacillati</taxon>
        <taxon>Bacillota</taxon>
        <taxon>Bacilli</taxon>
        <taxon>Bacillales</taxon>
        <taxon>Caryophanaceae</taxon>
        <taxon>Planococcus</taxon>
    </lineage>
</organism>
<keyword evidence="5" id="KW-1185">Reference proteome</keyword>
<comment type="caution">
    <text evidence="4">The sequence shown here is derived from an EMBL/GenBank/DDBJ whole genome shotgun (WGS) entry which is preliminary data.</text>
</comment>
<dbReference type="PANTHER" id="PTHR42998">
    <property type="entry name" value="TYPE I RESTRICTION ENZYME HINDVIIP M PROTEIN-RELATED"/>
    <property type="match status" value="1"/>
</dbReference>
<dbReference type="SUPFAM" id="SSF116734">
    <property type="entry name" value="DNA methylase specificity domain"/>
    <property type="match status" value="1"/>
</dbReference>
<dbReference type="EMBL" id="JBHSGL010000005">
    <property type="protein sequence ID" value="MFC4713439.1"/>
    <property type="molecule type" value="Genomic_DNA"/>
</dbReference>